<dbReference type="GO" id="GO:0005634">
    <property type="term" value="C:nucleus"/>
    <property type="evidence" value="ECO:0007669"/>
    <property type="project" value="UniProtKB-SubCell"/>
</dbReference>
<reference evidence="9" key="1">
    <citation type="submission" date="2021-06" db="EMBL/GenBank/DDBJ databases">
        <authorList>
            <person name="Kallberg Y."/>
            <person name="Tangrot J."/>
            <person name="Rosling A."/>
        </authorList>
    </citation>
    <scope>NUCLEOTIDE SEQUENCE</scope>
    <source>
        <strain evidence="9">IA702</strain>
    </source>
</reference>
<dbReference type="GO" id="GO:0007059">
    <property type="term" value="P:chromosome segregation"/>
    <property type="evidence" value="ECO:0007669"/>
    <property type="project" value="TreeGrafter"/>
</dbReference>
<dbReference type="Proteomes" id="UP000789572">
    <property type="component" value="Unassembled WGS sequence"/>
</dbReference>
<comment type="caution">
    <text evidence="9">The sequence shown here is derived from an EMBL/GenBank/DDBJ whole genome shotgun (WGS) entry which is preliminary data.</text>
</comment>
<evidence type="ECO:0000256" key="3">
    <source>
        <dbReference type="ARBA" id="ARBA00022454"/>
    </source>
</evidence>
<evidence type="ECO:0000313" key="10">
    <source>
        <dbReference type="Proteomes" id="UP000789572"/>
    </source>
</evidence>
<organism evidence="9 10">
    <name type="scientific">Paraglomus occultum</name>
    <dbReference type="NCBI Taxonomy" id="144539"/>
    <lineage>
        <taxon>Eukaryota</taxon>
        <taxon>Fungi</taxon>
        <taxon>Fungi incertae sedis</taxon>
        <taxon>Mucoromycota</taxon>
        <taxon>Glomeromycotina</taxon>
        <taxon>Glomeromycetes</taxon>
        <taxon>Paraglomerales</taxon>
        <taxon>Paraglomeraceae</taxon>
        <taxon>Paraglomus</taxon>
    </lineage>
</organism>
<name>A0A9N9GIK7_9GLOM</name>
<accession>A0A9N9GIK7</accession>
<dbReference type="Pfam" id="PF05837">
    <property type="entry name" value="CENP-H"/>
    <property type="match status" value="1"/>
</dbReference>
<evidence type="ECO:0000256" key="1">
    <source>
        <dbReference type="ARBA" id="ARBA00004123"/>
    </source>
</evidence>
<keyword evidence="6" id="KW-0137">Centromere</keyword>
<comment type="similarity">
    <text evidence="7">Belongs to the CENP-H/MCM16 family.</text>
</comment>
<evidence type="ECO:0000313" key="9">
    <source>
        <dbReference type="EMBL" id="CAG8610866.1"/>
    </source>
</evidence>
<evidence type="ECO:0000256" key="7">
    <source>
        <dbReference type="ARBA" id="ARBA00025735"/>
    </source>
</evidence>
<dbReference type="OrthoDB" id="2274804at2759"/>
<keyword evidence="3" id="KW-0158">Chromosome</keyword>
<dbReference type="GO" id="GO:0043515">
    <property type="term" value="F:kinetochore binding"/>
    <property type="evidence" value="ECO:0007669"/>
    <property type="project" value="TreeGrafter"/>
</dbReference>
<feature type="domain" description="Centromere protein H C-terminal" evidence="8">
    <location>
        <begin position="47"/>
        <end position="246"/>
    </location>
</feature>
<feature type="non-terminal residue" evidence="9">
    <location>
        <position position="1"/>
    </location>
</feature>
<dbReference type="PANTHER" id="PTHR48122">
    <property type="entry name" value="CENTROMERE PROTEIN H"/>
    <property type="match status" value="1"/>
</dbReference>
<protein>
    <submittedName>
        <fullName evidence="9">1815_t:CDS:1</fullName>
    </submittedName>
</protein>
<keyword evidence="10" id="KW-1185">Reference proteome</keyword>
<evidence type="ECO:0000259" key="8">
    <source>
        <dbReference type="Pfam" id="PF05837"/>
    </source>
</evidence>
<dbReference type="PANTHER" id="PTHR48122:SF1">
    <property type="entry name" value="CENTROMERE PROTEIN H"/>
    <property type="match status" value="1"/>
</dbReference>
<dbReference type="EMBL" id="CAJVPJ010002021">
    <property type="protein sequence ID" value="CAG8610866.1"/>
    <property type="molecule type" value="Genomic_DNA"/>
</dbReference>
<dbReference type="GO" id="GO:0051382">
    <property type="term" value="P:kinetochore assembly"/>
    <property type="evidence" value="ECO:0007669"/>
    <property type="project" value="InterPro"/>
</dbReference>
<dbReference type="InterPro" id="IPR040034">
    <property type="entry name" value="CENP-H"/>
</dbReference>
<proteinExistence type="inferred from homology"/>
<dbReference type="InterPro" id="IPR008426">
    <property type="entry name" value="CENP-H_C"/>
</dbReference>
<sequence>MSLESIADTATQLLQITLRANVGFAELSTANDKSIFTAKEKELLQLVNHLEWIKHQQREYEYVIEKQKLEFAETNDLRTEHALARQIDTLKKELAKQVSANFVKNEAIKTVEIGKSILNSQFSDAKTNSSPEAIILNELVEERDQYVSEFLLMHQELVKVQSELSKVQLAIIARHEDNRELMKEINDAFDISKTASSSTNSEAKALQKSHKDVIAKRDIIRNVLQGLVLESGVRWTKDGHLLNIMLMIGQEL</sequence>
<evidence type="ECO:0000256" key="4">
    <source>
        <dbReference type="ARBA" id="ARBA00022838"/>
    </source>
</evidence>
<evidence type="ECO:0000256" key="6">
    <source>
        <dbReference type="ARBA" id="ARBA00023328"/>
    </source>
</evidence>
<evidence type="ECO:0000256" key="2">
    <source>
        <dbReference type="ARBA" id="ARBA00004629"/>
    </source>
</evidence>
<evidence type="ECO:0000256" key="5">
    <source>
        <dbReference type="ARBA" id="ARBA00023242"/>
    </source>
</evidence>
<gene>
    <name evidence="9" type="ORF">POCULU_LOCUS7941</name>
</gene>
<keyword evidence="4" id="KW-0995">Kinetochore</keyword>
<dbReference type="GO" id="GO:0007052">
    <property type="term" value="P:mitotic spindle organization"/>
    <property type="evidence" value="ECO:0007669"/>
    <property type="project" value="TreeGrafter"/>
</dbReference>
<dbReference type="AlphaFoldDB" id="A0A9N9GIK7"/>
<dbReference type="GO" id="GO:0000776">
    <property type="term" value="C:kinetochore"/>
    <property type="evidence" value="ECO:0007669"/>
    <property type="project" value="UniProtKB-KW"/>
</dbReference>
<keyword evidence="5" id="KW-0539">Nucleus</keyword>
<comment type="subcellular location">
    <subcellularLocation>
        <location evidence="2">Chromosome</location>
        <location evidence="2">Centromere</location>
        <location evidence="2">Kinetochore</location>
    </subcellularLocation>
    <subcellularLocation>
        <location evidence="1">Nucleus</location>
    </subcellularLocation>
</comment>